<evidence type="ECO:0000256" key="1">
    <source>
        <dbReference type="SAM" id="Phobius"/>
    </source>
</evidence>
<keyword evidence="1" id="KW-1133">Transmembrane helix</keyword>
<keyword evidence="1" id="KW-0472">Membrane</keyword>
<proteinExistence type="predicted"/>
<name>A0ABN0QIE7_9FLAO</name>
<reference evidence="2 3" key="1">
    <citation type="submission" date="2013-08" db="EMBL/GenBank/DDBJ databases">
        <title>Flavobacterium saliperosum type strain genome sequencing.</title>
        <authorList>
            <person name="Lee K."/>
            <person name="Yi H."/>
            <person name="Park S."/>
            <person name="Chun J."/>
        </authorList>
    </citation>
    <scope>NUCLEOTIDE SEQUENCE [LARGE SCALE GENOMIC DNA]</scope>
    <source>
        <strain evidence="2 3">S13</strain>
    </source>
</reference>
<evidence type="ECO:0000313" key="2">
    <source>
        <dbReference type="EMBL" id="ESU27457.1"/>
    </source>
</evidence>
<dbReference type="EMBL" id="AVFO01000004">
    <property type="protein sequence ID" value="ESU27457.1"/>
    <property type="molecule type" value="Genomic_DNA"/>
</dbReference>
<organism evidence="2 3">
    <name type="scientific">Flavobacterium saliperosum S13</name>
    <dbReference type="NCBI Taxonomy" id="1341155"/>
    <lineage>
        <taxon>Bacteria</taxon>
        <taxon>Pseudomonadati</taxon>
        <taxon>Bacteroidota</taxon>
        <taxon>Flavobacteriia</taxon>
        <taxon>Flavobacteriales</taxon>
        <taxon>Flavobacteriaceae</taxon>
        <taxon>Flavobacterium</taxon>
    </lineage>
</organism>
<sequence length="40" mass="4543">MIVILIKIMFMKPLLNNDRLEIVLMLLYALLVIIALSASV</sequence>
<keyword evidence="1" id="KW-0812">Transmembrane</keyword>
<accession>A0ABN0QIE7</accession>
<comment type="caution">
    <text evidence="2">The sequence shown here is derived from an EMBL/GenBank/DDBJ whole genome shotgun (WGS) entry which is preliminary data.</text>
</comment>
<protein>
    <submittedName>
        <fullName evidence="2">Uncharacterized protein</fullName>
    </submittedName>
</protein>
<keyword evidence="3" id="KW-1185">Reference proteome</keyword>
<dbReference type="Proteomes" id="UP000018234">
    <property type="component" value="Unassembled WGS sequence"/>
</dbReference>
<gene>
    <name evidence="2" type="ORF">FSS13T_07180</name>
</gene>
<feature type="transmembrane region" description="Helical" evidence="1">
    <location>
        <begin position="20"/>
        <end position="38"/>
    </location>
</feature>
<evidence type="ECO:0000313" key="3">
    <source>
        <dbReference type="Proteomes" id="UP000018234"/>
    </source>
</evidence>